<gene>
    <name evidence="3" type="ORF">C4K68_13275</name>
</gene>
<feature type="transmembrane region" description="Helical" evidence="1">
    <location>
        <begin position="37"/>
        <end position="61"/>
    </location>
</feature>
<feature type="domain" description="DUF2489" evidence="2">
    <location>
        <begin position="70"/>
        <end position="186"/>
    </location>
</feature>
<evidence type="ECO:0000313" key="4">
    <source>
        <dbReference type="Proteomes" id="UP000238196"/>
    </source>
</evidence>
<dbReference type="OrthoDB" id="5293867at2"/>
<evidence type="ECO:0000313" key="3">
    <source>
        <dbReference type="EMBL" id="PPC76805.1"/>
    </source>
</evidence>
<dbReference type="Pfam" id="PF10675">
    <property type="entry name" value="DUF2489"/>
    <property type="match status" value="1"/>
</dbReference>
<accession>A0A2S5KQ75</accession>
<reference evidence="3 4" key="1">
    <citation type="submission" date="2018-02" db="EMBL/GenBank/DDBJ databases">
        <title>novel marine gammaproteobacteria from coastal saline agro ecosystem.</title>
        <authorList>
            <person name="Krishnan R."/>
            <person name="Ramesh Kumar N."/>
        </authorList>
    </citation>
    <scope>NUCLEOTIDE SEQUENCE [LARGE SCALE GENOMIC DNA]</scope>
    <source>
        <strain evidence="3 4">228</strain>
    </source>
</reference>
<keyword evidence="1" id="KW-0472">Membrane</keyword>
<dbReference type="InterPro" id="IPR019617">
    <property type="entry name" value="DUF2489"/>
</dbReference>
<organism evidence="3 4">
    <name type="scientific">Proteobacteria bacterium 228</name>
    <dbReference type="NCBI Taxonomy" id="2083153"/>
    <lineage>
        <taxon>Bacteria</taxon>
        <taxon>Pseudomonadati</taxon>
        <taxon>Pseudomonadota</taxon>
    </lineage>
</organism>
<sequence>MYSTCTIWRGVVAPIRTMLKPAGSGCWRSRRERSIEVSMTLTTILTVLGLVLIVVLLPVVLKLWRDDRQRVVAQKEAEQALLKQVEEQRAYVIESVRVITSAMRDGQCELTEGCLRLKGLLDNTFPELLQHPDLQVLETVWQRTEHIPRKEAFKRLELKKRRVHWKAMDEMEAELQEPIQRAVSHLQAQRWTT</sequence>
<keyword evidence="1" id="KW-1133">Transmembrane helix</keyword>
<dbReference type="Proteomes" id="UP000238196">
    <property type="component" value="Unassembled WGS sequence"/>
</dbReference>
<name>A0A2S5KQ75_9PROT</name>
<evidence type="ECO:0000256" key="1">
    <source>
        <dbReference type="SAM" id="Phobius"/>
    </source>
</evidence>
<dbReference type="AlphaFoldDB" id="A0A2S5KQ75"/>
<evidence type="ECO:0000259" key="2">
    <source>
        <dbReference type="Pfam" id="PF10675"/>
    </source>
</evidence>
<keyword evidence="1" id="KW-0812">Transmembrane</keyword>
<proteinExistence type="predicted"/>
<comment type="caution">
    <text evidence="3">The sequence shown here is derived from an EMBL/GenBank/DDBJ whole genome shotgun (WGS) entry which is preliminary data.</text>
</comment>
<dbReference type="EMBL" id="PRLP01000040">
    <property type="protein sequence ID" value="PPC76805.1"/>
    <property type="molecule type" value="Genomic_DNA"/>
</dbReference>
<protein>
    <recommendedName>
        <fullName evidence="2">DUF2489 domain-containing protein</fullName>
    </recommendedName>
</protein>